<comment type="caution">
    <text evidence="2">The sequence shown here is derived from an EMBL/GenBank/DDBJ whole genome shotgun (WGS) entry which is preliminary data.</text>
</comment>
<dbReference type="Proteomes" id="UP000677913">
    <property type="component" value="Unassembled WGS sequence"/>
</dbReference>
<feature type="region of interest" description="Disordered" evidence="1">
    <location>
        <begin position="1"/>
        <end position="20"/>
    </location>
</feature>
<protein>
    <submittedName>
        <fullName evidence="2">Uncharacterized protein</fullName>
    </submittedName>
</protein>
<dbReference type="RefSeq" id="WP_211468950.1">
    <property type="nucleotide sequence ID" value="NZ_JAGSXH010000054.1"/>
</dbReference>
<dbReference type="AlphaFoldDB" id="A0A8J7WLI9"/>
<proteinExistence type="predicted"/>
<dbReference type="EMBL" id="JAGSXH010000054">
    <property type="protein sequence ID" value="MBS2964588.1"/>
    <property type="molecule type" value="Genomic_DNA"/>
</dbReference>
<evidence type="ECO:0000313" key="3">
    <source>
        <dbReference type="Proteomes" id="UP000677913"/>
    </source>
</evidence>
<gene>
    <name evidence="2" type="ORF">KGA66_16145</name>
</gene>
<name>A0A8J7WLI9_9ACTN</name>
<organism evidence="2 3">
    <name type="scientific">Actinocrinis puniceicyclus</name>
    <dbReference type="NCBI Taxonomy" id="977794"/>
    <lineage>
        <taxon>Bacteria</taxon>
        <taxon>Bacillati</taxon>
        <taxon>Actinomycetota</taxon>
        <taxon>Actinomycetes</taxon>
        <taxon>Catenulisporales</taxon>
        <taxon>Actinospicaceae</taxon>
        <taxon>Actinocrinis</taxon>
    </lineage>
</organism>
<evidence type="ECO:0000313" key="2">
    <source>
        <dbReference type="EMBL" id="MBS2964588.1"/>
    </source>
</evidence>
<accession>A0A8J7WLI9</accession>
<feature type="compositionally biased region" description="Low complexity" evidence="1">
    <location>
        <begin position="11"/>
        <end position="20"/>
    </location>
</feature>
<dbReference type="InterPro" id="IPR049749">
    <property type="entry name" value="SCO2521-like"/>
</dbReference>
<dbReference type="NCBIfam" id="NF040565">
    <property type="entry name" value="SCO2521_fam"/>
    <property type="match status" value="1"/>
</dbReference>
<keyword evidence="3" id="KW-1185">Reference proteome</keyword>
<sequence>MRAQETPAYSPTDPARDTAATASVAVGEIRTGLLRHGASLTTDATERLLDLLPGEPVLQSRRPIDHALSPDVANGVDCNVLTSNGARVHTVGTVLTHAAITGGRVLQTSTYARIDPAGSRHRRSWAHYTARPGRLETLGRADADELAAGFAALTGAVAPGCLDVGAVCERLARRLQSSPLLDGCPPIKSQWTRTRWTALFVSKHDERAVPRADFVLYDENVRTISLLIPYALRESYRLGAVLELCRDLALHDWVLTTLSQRIKRISSVSGDRTRAVGELYPTISHLLHLWMPGARVEPQLARVWDGFERQPGFTRQWNTSVGWIRDQLSLHTLQLLGGLESNRTAG</sequence>
<evidence type="ECO:0000256" key="1">
    <source>
        <dbReference type="SAM" id="MobiDB-lite"/>
    </source>
</evidence>
<reference evidence="2" key="1">
    <citation type="submission" date="2021-04" db="EMBL/GenBank/DDBJ databases">
        <title>Genome based classification of Actinospica acidithermotolerans sp. nov., an actinobacterium isolated from an Indonesian hot spring.</title>
        <authorList>
            <person name="Kusuma A.B."/>
            <person name="Putra K.E."/>
            <person name="Nafisah S."/>
            <person name="Loh J."/>
            <person name="Nouioui I."/>
            <person name="Goodfellow M."/>
        </authorList>
    </citation>
    <scope>NUCLEOTIDE SEQUENCE</scope>
    <source>
        <strain evidence="2">DSM 45618</strain>
    </source>
</reference>